<evidence type="ECO:0000256" key="1">
    <source>
        <dbReference type="ARBA" id="ARBA00007447"/>
    </source>
</evidence>
<dbReference type="PROSITE" id="PS51767">
    <property type="entry name" value="PEPTIDASE_A1"/>
    <property type="match status" value="1"/>
</dbReference>
<feature type="transmembrane region" description="Helical" evidence="5">
    <location>
        <begin position="213"/>
        <end position="234"/>
    </location>
</feature>
<keyword evidence="2" id="KW-0645">Protease</keyword>
<dbReference type="EMBL" id="JABCRI010000007">
    <property type="protein sequence ID" value="KAF8403180.1"/>
    <property type="molecule type" value="Genomic_DNA"/>
</dbReference>
<keyword evidence="3" id="KW-0732">Signal</keyword>
<evidence type="ECO:0000256" key="3">
    <source>
        <dbReference type="ARBA" id="ARBA00022729"/>
    </source>
</evidence>
<dbReference type="OrthoDB" id="771136at2759"/>
<dbReference type="InterPro" id="IPR032799">
    <property type="entry name" value="TAXi_C"/>
</dbReference>
<evidence type="ECO:0000313" key="7">
    <source>
        <dbReference type="EMBL" id="KAF8403180.1"/>
    </source>
</evidence>
<dbReference type="PANTHER" id="PTHR13683:SF375">
    <property type="entry name" value="PEPTIDASE A1 DOMAIN-CONTAINING PROTEIN"/>
    <property type="match status" value="1"/>
</dbReference>
<dbReference type="FunFam" id="2.40.70.10:FF:000018">
    <property type="entry name" value="Aspartic proteinase-like protein 2"/>
    <property type="match status" value="1"/>
</dbReference>
<reference evidence="7 8" key="1">
    <citation type="submission" date="2020-04" db="EMBL/GenBank/DDBJ databases">
        <title>Plant Genome Project.</title>
        <authorList>
            <person name="Zhang R.-G."/>
        </authorList>
    </citation>
    <scope>NUCLEOTIDE SEQUENCE [LARGE SCALE GENOMIC DNA]</scope>
    <source>
        <strain evidence="7">YNK0</strain>
        <tissue evidence="7">Leaf</tissue>
    </source>
</reference>
<proteinExistence type="inferred from homology"/>
<keyword evidence="5" id="KW-0472">Membrane</keyword>
<dbReference type="GO" id="GO:0004190">
    <property type="term" value="F:aspartic-type endopeptidase activity"/>
    <property type="evidence" value="ECO:0007669"/>
    <property type="project" value="InterPro"/>
</dbReference>
<keyword evidence="5" id="KW-0812">Transmembrane</keyword>
<dbReference type="Proteomes" id="UP000655225">
    <property type="component" value="Unassembled WGS sequence"/>
</dbReference>
<dbReference type="InterPro" id="IPR033121">
    <property type="entry name" value="PEPTIDASE_A1"/>
</dbReference>
<dbReference type="Gene3D" id="2.40.70.10">
    <property type="entry name" value="Acid Proteases"/>
    <property type="match status" value="1"/>
</dbReference>
<dbReference type="InterPro" id="IPR001461">
    <property type="entry name" value="Aspartic_peptidase_A1"/>
</dbReference>
<comment type="caution">
    <text evidence="7">The sequence shown here is derived from an EMBL/GenBank/DDBJ whole genome shotgun (WGS) entry which is preliminary data.</text>
</comment>
<organism evidence="7 8">
    <name type="scientific">Tetracentron sinense</name>
    <name type="common">Spur-leaf</name>
    <dbReference type="NCBI Taxonomy" id="13715"/>
    <lineage>
        <taxon>Eukaryota</taxon>
        <taxon>Viridiplantae</taxon>
        <taxon>Streptophyta</taxon>
        <taxon>Embryophyta</taxon>
        <taxon>Tracheophyta</taxon>
        <taxon>Spermatophyta</taxon>
        <taxon>Magnoliopsida</taxon>
        <taxon>Trochodendrales</taxon>
        <taxon>Trochodendraceae</taxon>
        <taxon>Tetracentron</taxon>
    </lineage>
</organism>
<dbReference type="AlphaFoldDB" id="A0A834ZCI7"/>
<comment type="similarity">
    <text evidence="1">Belongs to the peptidase A1 family.</text>
</comment>
<keyword evidence="4" id="KW-0378">Hydrolase</keyword>
<evidence type="ECO:0000256" key="5">
    <source>
        <dbReference type="SAM" id="Phobius"/>
    </source>
</evidence>
<dbReference type="SUPFAM" id="SSF50630">
    <property type="entry name" value="Acid proteases"/>
    <property type="match status" value="1"/>
</dbReference>
<dbReference type="InterPro" id="IPR021109">
    <property type="entry name" value="Peptidase_aspartic_dom_sf"/>
</dbReference>
<gene>
    <name evidence="7" type="ORF">HHK36_011277</name>
</gene>
<keyword evidence="5" id="KW-1133">Transmembrane helix</keyword>
<feature type="domain" description="Peptidase A1" evidence="6">
    <location>
        <begin position="1"/>
        <end position="175"/>
    </location>
</feature>
<dbReference type="Pfam" id="PF14541">
    <property type="entry name" value="TAXi_C"/>
    <property type="match status" value="1"/>
</dbReference>
<sequence length="235" mass="25231">MALLANQACAVSLPHSTMKLLVQWKWGVLSIAVGGQILSINPAVFATSSNRGTIVDSGTTLAYLAEEAYDPFVSAITAAVSQSVRPVLSEGNQCYLIPTSVTGLFPLVSLNFAGGASLSLKPEDYLLRQGFVQGAALWCIGFQKVQGQEITILGDLVLKDKIFVYDLARQRIGWSNYDCSLSVNVSASWSKDEFINAGQLSESSSSRDALYKLIPTSALLFSLCIISLFGGFVFL</sequence>
<keyword evidence="8" id="KW-1185">Reference proteome</keyword>
<name>A0A834ZCI7_TETSI</name>
<evidence type="ECO:0000259" key="6">
    <source>
        <dbReference type="PROSITE" id="PS51767"/>
    </source>
</evidence>
<dbReference type="OMA" id="NQCYLIP"/>
<evidence type="ECO:0000256" key="4">
    <source>
        <dbReference type="ARBA" id="ARBA00022801"/>
    </source>
</evidence>
<accession>A0A834ZCI7</accession>
<evidence type="ECO:0000256" key="2">
    <source>
        <dbReference type="ARBA" id="ARBA00022670"/>
    </source>
</evidence>
<dbReference type="GO" id="GO:0006508">
    <property type="term" value="P:proteolysis"/>
    <property type="evidence" value="ECO:0007669"/>
    <property type="project" value="UniProtKB-KW"/>
</dbReference>
<protein>
    <recommendedName>
        <fullName evidence="6">Peptidase A1 domain-containing protein</fullName>
    </recommendedName>
</protein>
<dbReference type="PANTHER" id="PTHR13683">
    <property type="entry name" value="ASPARTYL PROTEASES"/>
    <property type="match status" value="1"/>
</dbReference>
<evidence type="ECO:0000313" key="8">
    <source>
        <dbReference type="Proteomes" id="UP000655225"/>
    </source>
</evidence>